<dbReference type="Proteomes" id="UP000253426">
    <property type="component" value="Unassembled WGS sequence"/>
</dbReference>
<dbReference type="AlphaFoldDB" id="A0A366HIS9"/>
<protein>
    <submittedName>
        <fullName evidence="3">Uncharacterized protein</fullName>
    </submittedName>
</protein>
<feature type="coiled-coil region" evidence="1">
    <location>
        <begin position="38"/>
        <end position="135"/>
    </location>
</feature>
<reference evidence="3 4" key="1">
    <citation type="submission" date="2018-06" db="EMBL/GenBank/DDBJ databases">
        <title>Genomic Encyclopedia of Type Strains, Phase IV (KMG-IV): sequencing the most valuable type-strain genomes for metagenomic binning, comparative biology and taxonomic classification.</title>
        <authorList>
            <person name="Goeker M."/>
        </authorList>
    </citation>
    <scope>NUCLEOTIDE SEQUENCE [LARGE SCALE GENOMIC DNA]</scope>
    <source>
        <strain evidence="3 4">DSM 25532</strain>
    </source>
</reference>
<proteinExistence type="predicted"/>
<feature type="compositionally biased region" description="Low complexity" evidence="2">
    <location>
        <begin position="259"/>
        <end position="294"/>
    </location>
</feature>
<evidence type="ECO:0000313" key="3">
    <source>
        <dbReference type="EMBL" id="RBP42621.1"/>
    </source>
</evidence>
<sequence>MGQRSLCLAGAIGLLSLPSCFQGDEELQRQLIEMRATLDAKDKAVEKVQAELAELQSKAQRSGSTTSGAGSEELARAKQTIDELKRQLDTAKAQASSVSASAGGTPLKIDMDAMADKLEEDLTRKAKQLRELVQGQISAGRIDEISLKSIEYPPQLVTPFSSAITFNVVTDNGTRLRLQFPVSADLGGAWKLPSAADVQTAYKAAKDNPQGLAGNTTPTQPQSSTGGTAPPPNVGGGVPPQQPTAGHGGGMRQVDANTFAFDWGDGAGAAPRQPQPQAQAPRQPQAPQSSGGPAVISNFNPGSPGGSSAPVAPAPAPSAPSAPAAAPSVPAPVMPVVGDRVIRFDD</sequence>
<dbReference type="EMBL" id="QNRR01000006">
    <property type="protein sequence ID" value="RBP42621.1"/>
    <property type="molecule type" value="Genomic_DNA"/>
</dbReference>
<comment type="caution">
    <text evidence="3">The sequence shown here is derived from an EMBL/GenBank/DDBJ whole genome shotgun (WGS) entry which is preliminary data.</text>
</comment>
<organism evidence="3 4">
    <name type="scientific">Roseimicrobium gellanilyticum</name>
    <dbReference type="NCBI Taxonomy" id="748857"/>
    <lineage>
        <taxon>Bacteria</taxon>
        <taxon>Pseudomonadati</taxon>
        <taxon>Verrucomicrobiota</taxon>
        <taxon>Verrucomicrobiia</taxon>
        <taxon>Verrucomicrobiales</taxon>
        <taxon>Verrucomicrobiaceae</taxon>
        <taxon>Roseimicrobium</taxon>
    </lineage>
</organism>
<evidence type="ECO:0000256" key="2">
    <source>
        <dbReference type="SAM" id="MobiDB-lite"/>
    </source>
</evidence>
<keyword evidence="1" id="KW-0175">Coiled coil</keyword>
<accession>A0A366HIS9</accession>
<evidence type="ECO:0000256" key="1">
    <source>
        <dbReference type="SAM" id="Coils"/>
    </source>
</evidence>
<evidence type="ECO:0000313" key="4">
    <source>
        <dbReference type="Proteomes" id="UP000253426"/>
    </source>
</evidence>
<name>A0A366HIS9_9BACT</name>
<gene>
    <name evidence="3" type="ORF">DES53_106330</name>
</gene>
<keyword evidence="4" id="KW-1185">Reference proteome</keyword>
<feature type="region of interest" description="Disordered" evidence="2">
    <location>
        <begin position="202"/>
        <end position="346"/>
    </location>
</feature>
<feature type="compositionally biased region" description="Polar residues" evidence="2">
    <location>
        <begin position="213"/>
        <end position="225"/>
    </location>
</feature>